<dbReference type="PANTHER" id="PTHR48153:SF2">
    <property type="entry name" value="UFM1-SPECIFIC PROTEASE 2"/>
    <property type="match status" value="1"/>
</dbReference>
<dbReference type="InterPro" id="IPR012462">
    <property type="entry name" value="UFSP1/2_DUB_cat"/>
</dbReference>
<evidence type="ECO:0000256" key="7">
    <source>
        <dbReference type="ARBA" id="ARBA00064300"/>
    </source>
</evidence>
<comment type="function">
    <text evidence="6">Thiol protease which recognizes and hydrolyzes the peptide bond at the C-terminal Gly of ufm-1, a ubiquitin-like modifier protein bound to a number of target proteins. Required, with oct-4, for the localization of a subset of 7 transmembrane domain odorant receptors, including odr-10, to the cilia of olfactory neurons AWA and AWC. Operates in aggregation behavior, and responses to oxygen levels.</text>
</comment>
<dbReference type="GO" id="GO:0071567">
    <property type="term" value="F:deUFMylase activity"/>
    <property type="evidence" value="ECO:0007669"/>
    <property type="project" value="UniProtKB-ARBA"/>
</dbReference>
<dbReference type="Pfam" id="PF20908">
    <property type="entry name" value="UfSP2_N"/>
    <property type="match status" value="1"/>
</dbReference>
<dbReference type="Proteomes" id="UP000030764">
    <property type="component" value="Unassembled WGS sequence"/>
</dbReference>
<feature type="domain" description="UFSP2 second" evidence="11">
    <location>
        <begin position="258"/>
        <end position="403"/>
    </location>
</feature>
<evidence type="ECO:0000259" key="10">
    <source>
        <dbReference type="Pfam" id="PF07910"/>
    </source>
</evidence>
<evidence type="ECO:0000256" key="1">
    <source>
        <dbReference type="ARBA" id="ARBA00008552"/>
    </source>
</evidence>
<keyword evidence="2" id="KW-0645">Protease</keyword>
<sequence>MQLNVSTNFLGSDHFLYDKGEQAASGILVGVGVAKAVFVFRGLVLQNDLSIDNEDSFEEILQICDTLPGGISVVGFFSIASSQHREHFCYDSFRAIGRRLQETELSNVFVPSANGYVFCWTSPMDLKSAKFQFVHLDSFEGIEDSPEPLLAWIEVEELTQAFCTIRSTVFSSFDICIPKDHIPADARKEIIISYKRLKEEFYPSRVFFLSKAMDVLTSHDLTEGPYSTGSSTASELHRRLCSLSGDKKCLQGSSQFYQPVDVQCFFDTSIPFDGGSGIIGVELSIDNFIHFRLPCTLNAIAVVPKEGSLLEVHSALCNSLQRCLNAHERAVHQFSDLESLSFPVIEFTLLLPPPYSLYMSVCYPKNRPDEHLEYYRSALHHIWNLPMDRCFFRRACKFELAKEGQLIRSIHKLVAPPSTTGRTAVVQGPYNYHHYMQDSFDDRGWGCAYRSLQTIWSWYVLNGYTNVPVPTHREIQEALVQVGDKQSSFIGAKKWIGSLELNYVLSHVLKIDSKILNARNGSEIDLNADELLCHFKGEGTPVMIGGGVLAHVILGVFIDEASSVVKYLVLDPHYTGPEDVKSIVQKGWCGWKPSTFWAKSPFYNLLLPSRPRIF</sequence>
<dbReference type="EMBL" id="KL367474">
    <property type="protein sequence ID" value="KFD73323.1"/>
    <property type="molecule type" value="Genomic_DNA"/>
</dbReference>
<evidence type="ECO:0000256" key="3">
    <source>
        <dbReference type="ARBA" id="ARBA00022786"/>
    </source>
</evidence>
<evidence type="ECO:0000256" key="4">
    <source>
        <dbReference type="ARBA" id="ARBA00022801"/>
    </source>
</evidence>
<evidence type="ECO:0000256" key="6">
    <source>
        <dbReference type="ARBA" id="ARBA00056938"/>
    </source>
</evidence>
<evidence type="ECO:0000256" key="9">
    <source>
        <dbReference type="ARBA" id="ARBA00076114"/>
    </source>
</evidence>
<dbReference type="FunFam" id="3.90.70.130:FF:000001">
    <property type="entry name" value="Probable Ufm1-specific protease 2"/>
    <property type="match status" value="1"/>
</dbReference>
<protein>
    <recommendedName>
        <fullName evidence="8">Ufm1-specific protease</fullName>
    </recommendedName>
    <alternativeName>
        <fullName evidence="9">Odorant response abnormal protein 8</fullName>
    </alternativeName>
</protein>
<dbReference type="PANTHER" id="PTHR48153">
    <property type="entry name" value="UFM1-SPECIFIC PROTEASE 2"/>
    <property type="match status" value="1"/>
</dbReference>
<evidence type="ECO:0000313" key="14">
    <source>
        <dbReference type="Proteomes" id="UP000030764"/>
    </source>
</evidence>
<feature type="domain" description="UFSP1/2/DUB catalytic" evidence="10">
    <location>
        <begin position="422"/>
        <end position="606"/>
    </location>
</feature>
<keyword evidence="3" id="KW-0833">Ubl conjugation pathway</keyword>
<dbReference type="GO" id="GO:0006508">
    <property type="term" value="P:proteolysis"/>
    <property type="evidence" value="ECO:0007669"/>
    <property type="project" value="UniProtKB-KW"/>
</dbReference>
<evidence type="ECO:0000256" key="2">
    <source>
        <dbReference type="ARBA" id="ARBA00022670"/>
    </source>
</evidence>
<dbReference type="Proteomes" id="UP000030758">
    <property type="component" value="Unassembled WGS sequence"/>
</dbReference>
<dbReference type="InterPro" id="IPR049387">
    <property type="entry name" value="UFSP2-like_2nd"/>
</dbReference>
<evidence type="ECO:0000313" key="13">
    <source>
        <dbReference type="EMBL" id="KFD73323.1"/>
    </source>
</evidence>
<keyword evidence="14" id="KW-1185">Reference proteome</keyword>
<evidence type="ECO:0000259" key="11">
    <source>
        <dbReference type="Pfam" id="PF20908"/>
    </source>
</evidence>
<keyword evidence="5" id="KW-0788">Thiol protease</keyword>
<evidence type="ECO:0000256" key="5">
    <source>
        <dbReference type="ARBA" id="ARBA00022807"/>
    </source>
</evidence>
<accession>A0A085MB63</accession>
<comment type="similarity">
    <text evidence="1">Belongs to the peptidase C78 family.</text>
</comment>
<name>A0A085MB63_9BILA</name>
<dbReference type="Pfam" id="PF07910">
    <property type="entry name" value="Peptidase_C78"/>
    <property type="match status" value="1"/>
</dbReference>
<dbReference type="EMBL" id="KL363207">
    <property type="protein sequence ID" value="KFD54459.1"/>
    <property type="molecule type" value="Genomic_DNA"/>
</dbReference>
<organism evidence="12 14">
    <name type="scientific">Trichuris suis</name>
    <name type="common">pig whipworm</name>
    <dbReference type="NCBI Taxonomy" id="68888"/>
    <lineage>
        <taxon>Eukaryota</taxon>
        <taxon>Metazoa</taxon>
        <taxon>Ecdysozoa</taxon>
        <taxon>Nematoda</taxon>
        <taxon>Enoplea</taxon>
        <taxon>Dorylaimia</taxon>
        <taxon>Trichinellida</taxon>
        <taxon>Trichuridae</taxon>
        <taxon>Trichuris</taxon>
    </lineage>
</organism>
<evidence type="ECO:0000313" key="12">
    <source>
        <dbReference type="EMBL" id="KFD54459.1"/>
    </source>
</evidence>
<dbReference type="AlphaFoldDB" id="A0A085MB63"/>
<evidence type="ECO:0000256" key="8">
    <source>
        <dbReference type="ARBA" id="ARBA00073057"/>
    </source>
</evidence>
<reference evidence="12 14" key="1">
    <citation type="journal article" date="2014" name="Nat. Genet.">
        <title>Genome and transcriptome of the porcine whipworm Trichuris suis.</title>
        <authorList>
            <person name="Jex A.R."/>
            <person name="Nejsum P."/>
            <person name="Schwarz E.M."/>
            <person name="Hu L."/>
            <person name="Young N.D."/>
            <person name="Hall R.S."/>
            <person name="Korhonen P.K."/>
            <person name="Liao S."/>
            <person name="Thamsborg S."/>
            <person name="Xia J."/>
            <person name="Xu P."/>
            <person name="Wang S."/>
            <person name="Scheerlinck J.P."/>
            <person name="Hofmann A."/>
            <person name="Sternberg P.W."/>
            <person name="Wang J."/>
            <person name="Gasser R.B."/>
        </authorList>
    </citation>
    <scope>NUCLEOTIDE SEQUENCE [LARGE SCALE GENOMIC DNA]</scope>
    <source>
        <strain evidence="13">DCEP-RM93F</strain>
        <strain evidence="12">DCEP-RM93M</strain>
    </source>
</reference>
<keyword evidence="4" id="KW-0378">Hydrolase</keyword>
<comment type="subunit">
    <text evidence="7">Interacts with odr-4.</text>
</comment>
<proteinExistence type="inferred from homology"/>
<gene>
    <name evidence="12" type="ORF">M513_04606</name>
    <name evidence="13" type="ORF">M514_04606</name>
</gene>
<dbReference type="Gene3D" id="3.90.70.130">
    <property type="match status" value="1"/>
</dbReference>